<comment type="caution">
    <text evidence="3">The sequence shown here is derived from an EMBL/GenBank/DDBJ whole genome shotgun (WGS) entry which is preliminary data.</text>
</comment>
<dbReference type="PANTHER" id="PTHR42759:SF5">
    <property type="entry name" value="METHANOL DEHYDROGENASE REGULATOR"/>
    <property type="match status" value="1"/>
</dbReference>
<dbReference type="GO" id="GO:0016887">
    <property type="term" value="F:ATP hydrolysis activity"/>
    <property type="evidence" value="ECO:0007669"/>
    <property type="project" value="InterPro"/>
</dbReference>
<dbReference type="Pfam" id="PF07726">
    <property type="entry name" value="AAA_3"/>
    <property type="match status" value="1"/>
</dbReference>
<dbReference type="PIRSF" id="PIRSF002849">
    <property type="entry name" value="AAA_ATPase_chaperone_MoxR_prd"/>
    <property type="match status" value="1"/>
</dbReference>
<dbReference type="SUPFAM" id="SSF52540">
    <property type="entry name" value="P-loop containing nucleoside triphosphate hydrolases"/>
    <property type="match status" value="1"/>
</dbReference>
<name>A0A2U3ALC2_9BACL</name>
<dbReference type="InterPro" id="IPR050764">
    <property type="entry name" value="CbbQ/NirQ/NorQ/GpvN"/>
</dbReference>
<accession>A0A2U3ALC2</accession>
<dbReference type="PANTHER" id="PTHR42759">
    <property type="entry name" value="MOXR FAMILY PROTEIN"/>
    <property type="match status" value="1"/>
</dbReference>
<feature type="domain" description="ChlI/MoxR AAA lid" evidence="2">
    <location>
        <begin position="228"/>
        <end position="286"/>
    </location>
</feature>
<dbReference type="EMBL" id="QFVR01000009">
    <property type="protein sequence ID" value="PWI25345.1"/>
    <property type="molecule type" value="Genomic_DNA"/>
</dbReference>
<dbReference type="Proteomes" id="UP000245938">
    <property type="component" value="Unassembled WGS sequence"/>
</dbReference>
<proteinExistence type="predicted"/>
<dbReference type="OrthoDB" id="9808397at2"/>
<evidence type="ECO:0000313" key="3">
    <source>
        <dbReference type="EMBL" id="PWI25345.1"/>
    </source>
</evidence>
<dbReference type="InterPro" id="IPR011703">
    <property type="entry name" value="ATPase_AAA-3"/>
</dbReference>
<protein>
    <submittedName>
        <fullName evidence="3">AAA family ATPase</fullName>
    </submittedName>
</protein>
<keyword evidence="4" id="KW-1185">Reference proteome</keyword>
<dbReference type="CDD" id="cd00009">
    <property type="entry name" value="AAA"/>
    <property type="match status" value="1"/>
</dbReference>
<dbReference type="Gene3D" id="3.40.50.300">
    <property type="entry name" value="P-loop containing nucleotide triphosphate hydrolases"/>
    <property type="match status" value="1"/>
</dbReference>
<dbReference type="InterPro" id="IPR027417">
    <property type="entry name" value="P-loop_NTPase"/>
</dbReference>
<gene>
    <name evidence="3" type="ORF">DEX24_08365</name>
</gene>
<dbReference type="InterPro" id="IPR041628">
    <property type="entry name" value="ChlI/MoxR_AAA_lid"/>
</dbReference>
<dbReference type="RefSeq" id="WP_109305974.1">
    <property type="nucleotide sequence ID" value="NZ_BJUF01000028.1"/>
</dbReference>
<dbReference type="GO" id="GO:0005524">
    <property type="term" value="F:ATP binding"/>
    <property type="evidence" value="ECO:0007669"/>
    <property type="project" value="InterPro"/>
</dbReference>
<sequence>MNNQVVEVVNEVNKVISGKQNIVEKVLMAILAEGHILLEDVPGVGKTTLALAFSKVFGLDFSRIQFTPDVTASDVVGFTYYDRERQTFSYQKGAVMSHFILGDEINRTSSRTQSALLEVMEEGAVTVDGERHEMPKPFIVMATQNPIGSAGTQALPLAQLDRFMLQLSIGYPDFESQVELLRNRQKKQPLDEIRAVLSAHELIELQNRVGDVLMTEELLAYVTRLTVDTRNNTNILYGVSPRGALAICKAAKAWAFIKGRSYVIPEDIMAVFVDLCQHRVILQPQTTLTACDVLKDVLLNTKTPDYVAR</sequence>
<organism evidence="3 4">
    <name type="scientific">Kurthia sibirica</name>
    <dbReference type="NCBI Taxonomy" id="202750"/>
    <lineage>
        <taxon>Bacteria</taxon>
        <taxon>Bacillati</taxon>
        <taxon>Bacillota</taxon>
        <taxon>Bacilli</taxon>
        <taxon>Bacillales</taxon>
        <taxon>Caryophanaceae</taxon>
        <taxon>Kurthia</taxon>
    </lineage>
</organism>
<evidence type="ECO:0000259" key="2">
    <source>
        <dbReference type="Pfam" id="PF17863"/>
    </source>
</evidence>
<dbReference type="Pfam" id="PF17863">
    <property type="entry name" value="AAA_lid_2"/>
    <property type="match status" value="1"/>
</dbReference>
<dbReference type="AlphaFoldDB" id="A0A2U3ALC2"/>
<feature type="domain" description="ATPase AAA-3" evidence="1">
    <location>
        <begin position="35"/>
        <end position="165"/>
    </location>
</feature>
<evidence type="ECO:0000313" key="4">
    <source>
        <dbReference type="Proteomes" id="UP000245938"/>
    </source>
</evidence>
<evidence type="ECO:0000259" key="1">
    <source>
        <dbReference type="Pfam" id="PF07726"/>
    </source>
</evidence>
<dbReference type="Gene3D" id="1.10.8.80">
    <property type="entry name" value="Magnesium chelatase subunit I, C-Terminal domain"/>
    <property type="match status" value="1"/>
</dbReference>
<reference evidence="3 4" key="1">
    <citation type="submission" date="2018-05" db="EMBL/GenBank/DDBJ databases">
        <title>Kurthia sibirica genome sequence.</title>
        <authorList>
            <person name="Maclea K.S."/>
            <person name="Goen A.E."/>
        </authorList>
    </citation>
    <scope>NUCLEOTIDE SEQUENCE [LARGE SCALE GENOMIC DNA]</scope>
    <source>
        <strain evidence="3 4">ATCC 49154</strain>
    </source>
</reference>